<organism evidence="9 10">
    <name type="scientific">Ceratopteris richardii</name>
    <name type="common">Triangle waterfern</name>
    <dbReference type="NCBI Taxonomy" id="49495"/>
    <lineage>
        <taxon>Eukaryota</taxon>
        <taxon>Viridiplantae</taxon>
        <taxon>Streptophyta</taxon>
        <taxon>Embryophyta</taxon>
        <taxon>Tracheophyta</taxon>
        <taxon>Polypodiopsida</taxon>
        <taxon>Polypodiidae</taxon>
        <taxon>Polypodiales</taxon>
        <taxon>Pteridineae</taxon>
        <taxon>Pteridaceae</taxon>
        <taxon>Parkerioideae</taxon>
        <taxon>Ceratopteris</taxon>
    </lineage>
</organism>
<comment type="subcellular location">
    <subcellularLocation>
        <location evidence="1 7">Nucleus</location>
    </subcellularLocation>
</comment>
<keyword evidence="5 7" id="KW-0804">Transcription</keyword>
<dbReference type="GO" id="GO:0005634">
    <property type="term" value="C:nucleus"/>
    <property type="evidence" value="ECO:0007669"/>
    <property type="project" value="UniProtKB-SubCell"/>
</dbReference>
<dbReference type="PANTHER" id="PTHR31421:SF22">
    <property type="entry name" value="PROTEIN BASIC PENTACYSTEINE3"/>
    <property type="match status" value="1"/>
</dbReference>
<keyword evidence="3 7" id="KW-0805">Transcription regulation</keyword>
<protein>
    <recommendedName>
        <fullName evidence="7">GAGA-binding transcriptional activator</fullName>
    </recommendedName>
</protein>
<evidence type="ECO:0000256" key="4">
    <source>
        <dbReference type="ARBA" id="ARBA00023125"/>
    </source>
</evidence>
<dbReference type="AlphaFoldDB" id="A0A8T2RY07"/>
<evidence type="ECO:0000313" key="10">
    <source>
        <dbReference type="Proteomes" id="UP000825935"/>
    </source>
</evidence>
<accession>A0A8T2RY07</accession>
<evidence type="ECO:0000256" key="8">
    <source>
        <dbReference type="SAM" id="MobiDB-lite"/>
    </source>
</evidence>
<gene>
    <name evidence="9" type="ORF">KP509_23G018600</name>
</gene>
<keyword evidence="4 7" id="KW-0238">DNA-binding</keyword>
<evidence type="ECO:0000256" key="2">
    <source>
        <dbReference type="ARBA" id="ARBA00007911"/>
    </source>
</evidence>
<comment type="function">
    <text evidence="7">Transcriptional regulator that specifically binds to GA-rich elements (GAGA-repeats) present in regulatory sequences of genes involved in developmental processes.</text>
</comment>
<dbReference type="OMA" id="RHKMEYY"/>
<dbReference type="SMART" id="SM01226">
    <property type="entry name" value="GAGA_bind"/>
    <property type="match status" value="1"/>
</dbReference>
<keyword evidence="6 7" id="KW-0539">Nucleus</keyword>
<evidence type="ECO:0000256" key="1">
    <source>
        <dbReference type="ARBA" id="ARBA00004123"/>
    </source>
</evidence>
<evidence type="ECO:0000256" key="7">
    <source>
        <dbReference type="RuleBase" id="RU367160"/>
    </source>
</evidence>
<keyword evidence="10" id="KW-1185">Reference proteome</keyword>
<comment type="caution">
    <text evidence="9">The sequence shown here is derived from an EMBL/GenBank/DDBJ whole genome shotgun (WGS) entry which is preliminary data.</text>
</comment>
<dbReference type="GO" id="GO:0043565">
    <property type="term" value="F:sequence-specific DNA binding"/>
    <property type="evidence" value="ECO:0007669"/>
    <property type="project" value="TreeGrafter"/>
</dbReference>
<dbReference type="EMBL" id="CM035428">
    <property type="protein sequence ID" value="KAH7301280.1"/>
    <property type="molecule type" value="Genomic_DNA"/>
</dbReference>
<dbReference type="GO" id="GO:0009723">
    <property type="term" value="P:response to ethylene"/>
    <property type="evidence" value="ECO:0007669"/>
    <property type="project" value="TreeGrafter"/>
</dbReference>
<sequence length="355" mass="39767">MRWVGIRRRPCGGIDFSWELVLLHQLLSSLDSLLSDFELLIDRWGMDDFSKMEHRHWSHFDQSHMKDYLKDHPALKLIDVIAQRDAAIAERDTAMAEKKTAFAERDAALLQRDVAYADRNTAWIERDTALAALAMLRSSKDNSEAAAKLMHTVNINMNGPFIEPISTMQPGEGPPMVVGFGDASGGKKQQTRKPQDGANRYKRKPKANSQPRCRGSNFAIEADMQAQTPSDALVMFKGADNQGEVSQTGYDDVVPCNLTLSTPIPYCSCTGSHQQCYRWGNGGWQSACCTNVLSMYPLPMRPTKRGVRIPGRKISGNAFRKVLHKLATEGYNTSLPIDLKNHWAKHGTNRYVTIK</sequence>
<dbReference type="Pfam" id="PF06217">
    <property type="entry name" value="GAGA_bind"/>
    <property type="match status" value="1"/>
</dbReference>
<name>A0A8T2RY07_CERRI</name>
<dbReference type="GO" id="GO:0003700">
    <property type="term" value="F:DNA-binding transcription factor activity"/>
    <property type="evidence" value="ECO:0007669"/>
    <property type="project" value="UniProtKB-UniRule"/>
</dbReference>
<evidence type="ECO:0000313" key="9">
    <source>
        <dbReference type="EMBL" id="KAH7301280.1"/>
    </source>
</evidence>
<dbReference type="OrthoDB" id="1883964at2759"/>
<reference evidence="9 10" key="1">
    <citation type="submission" date="2021-08" db="EMBL/GenBank/DDBJ databases">
        <title>WGS assembly of Ceratopteris richardii.</title>
        <authorList>
            <person name="Marchant D.B."/>
            <person name="Chen G."/>
            <person name="Jenkins J."/>
            <person name="Shu S."/>
            <person name="Leebens-Mack J."/>
            <person name="Grimwood J."/>
            <person name="Schmutz J."/>
            <person name="Soltis P."/>
            <person name="Soltis D."/>
            <person name="Chen Z.-H."/>
        </authorList>
    </citation>
    <scope>NUCLEOTIDE SEQUENCE [LARGE SCALE GENOMIC DNA]</scope>
    <source>
        <strain evidence="9">Whitten #5841</strain>
        <tissue evidence="9">Leaf</tissue>
    </source>
</reference>
<dbReference type="PANTHER" id="PTHR31421">
    <property type="entry name" value="PROTEIN BASIC PENTACYSTEINE3"/>
    <property type="match status" value="1"/>
</dbReference>
<evidence type="ECO:0000256" key="6">
    <source>
        <dbReference type="ARBA" id="ARBA00023242"/>
    </source>
</evidence>
<evidence type="ECO:0000256" key="3">
    <source>
        <dbReference type="ARBA" id="ARBA00023015"/>
    </source>
</evidence>
<dbReference type="Proteomes" id="UP000825935">
    <property type="component" value="Chromosome 23"/>
</dbReference>
<evidence type="ECO:0000256" key="5">
    <source>
        <dbReference type="ARBA" id="ARBA00023163"/>
    </source>
</evidence>
<feature type="region of interest" description="Disordered" evidence="8">
    <location>
        <begin position="181"/>
        <end position="214"/>
    </location>
</feature>
<comment type="similarity">
    <text evidence="2 7">Belongs to the BBR/BPC family.</text>
</comment>
<dbReference type="InterPro" id="IPR010409">
    <property type="entry name" value="GAGA-bd_tscrpt_act"/>
</dbReference>
<proteinExistence type="inferred from homology"/>